<dbReference type="PROSITE" id="PS00141">
    <property type="entry name" value="ASP_PROTEASE"/>
    <property type="match status" value="2"/>
</dbReference>
<dbReference type="Proteomes" id="UP001259832">
    <property type="component" value="Unassembled WGS sequence"/>
</dbReference>
<evidence type="ECO:0000256" key="2">
    <source>
        <dbReference type="RuleBase" id="RU000454"/>
    </source>
</evidence>
<organism evidence="4 5">
    <name type="scientific">Phytophthora citrophthora</name>
    <dbReference type="NCBI Taxonomy" id="4793"/>
    <lineage>
        <taxon>Eukaryota</taxon>
        <taxon>Sar</taxon>
        <taxon>Stramenopiles</taxon>
        <taxon>Oomycota</taxon>
        <taxon>Peronosporomycetes</taxon>
        <taxon>Peronosporales</taxon>
        <taxon>Peronosporaceae</taxon>
        <taxon>Phytophthora</taxon>
    </lineage>
</organism>
<dbReference type="InterPro" id="IPR001461">
    <property type="entry name" value="Aspartic_peptidase_A1"/>
</dbReference>
<dbReference type="GO" id="GO:0004190">
    <property type="term" value="F:aspartic-type endopeptidase activity"/>
    <property type="evidence" value="ECO:0007669"/>
    <property type="project" value="UniProtKB-KW"/>
</dbReference>
<evidence type="ECO:0000259" key="3">
    <source>
        <dbReference type="PROSITE" id="PS51767"/>
    </source>
</evidence>
<evidence type="ECO:0000313" key="5">
    <source>
        <dbReference type="Proteomes" id="UP001259832"/>
    </source>
</evidence>
<dbReference type="PROSITE" id="PS51767">
    <property type="entry name" value="PEPTIDASE_A1"/>
    <property type="match status" value="1"/>
</dbReference>
<keyword evidence="2" id="KW-0378">Hydrolase</keyword>
<gene>
    <name evidence="4" type="ORF">P3T76_011830</name>
</gene>
<keyword evidence="2" id="KW-0064">Aspartyl protease</keyword>
<proteinExistence type="inferred from homology"/>
<evidence type="ECO:0000256" key="1">
    <source>
        <dbReference type="ARBA" id="ARBA00007447"/>
    </source>
</evidence>
<accession>A0AAD9G886</accession>
<dbReference type="Pfam" id="PF00026">
    <property type="entry name" value="Asp"/>
    <property type="match status" value="1"/>
</dbReference>
<dbReference type="Gene3D" id="2.40.70.10">
    <property type="entry name" value="Acid Proteases"/>
    <property type="match status" value="2"/>
</dbReference>
<dbReference type="PRINTS" id="PR00792">
    <property type="entry name" value="PEPSIN"/>
</dbReference>
<comment type="caution">
    <text evidence="4">The sequence shown here is derived from an EMBL/GenBank/DDBJ whole genome shotgun (WGS) entry which is preliminary data.</text>
</comment>
<reference evidence="4" key="1">
    <citation type="submission" date="2023-08" db="EMBL/GenBank/DDBJ databases">
        <title>Reference Genome Resource for the Citrus Pathogen Phytophthora citrophthora.</title>
        <authorList>
            <person name="Moller H."/>
            <person name="Coetzee B."/>
            <person name="Rose L.J."/>
            <person name="Van Niekerk J.M."/>
        </authorList>
    </citation>
    <scope>NUCLEOTIDE SEQUENCE</scope>
    <source>
        <strain evidence="4">STE-U-9442</strain>
    </source>
</reference>
<keyword evidence="2" id="KW-0645">Protease</keyword>
<dbReference type="InterPro" id="IPR034164">
    <property type="entry name" value="Pepsin-like_dom"/>
</dbReference>
<dbReference type="InterPro" id="IPR021109">
    <property type="entry name" value="Peptidase_aspartic_dom_sf"/>
</dbReference>
<feature type="domain" description="Peptidase A1" evidence="3">
    <location>
        <begin position="15"/>
        <end position="357"/>
    </location>
</feature>
<protein>
    <submittedName>
        <fullName evidence="4">Gastricsin</fullName>
    </submittedName>
</protein>
<comment type="similarity">
    <text evidence="1 2">Belongs to the peptidase A1 family.</text>
</comment>
<dbReference type="EMBL" id="JASMQC010000028">
    <property type="protein sequence ID" value="KAK1933616.1"/>
    <property type="molecule type" value="Genomic_DNA"/>
</dbReference>
<name>A0AAD9G886_9STRA</name>
<sequence length="462" mass="50667">MGVVIPLETTDQLRFTGAAHFGSPPRSLRVVFDTGSSDTWISSSSASAVDKAEVSQRTPFAIRYGGGVVSGTAAAIDLRLANQFLLSNVHVGVVDDATSVLAELDAQGVVGLGLEALAQIHTNSNVLRLLAKQKHEMEPVVFSIYISSWSGAKPASWLIIGSQDEALTSPNATWFSFPVVPDSVIRTSPSTQSAKKSFGFWALRVQSLVLDEIVLPLSRPNSRNGIALLDSGTSMLLLPPNIFDRFVQTLSTRFGARFDAPLSGGQSLPVCRRCHVHEFPTFGFDFSRENSEAAATSQRFELQGSDYVRCDWQDCTAMIDVIQSTEVSDRIVLVLGSVFFRAFYMRFDYSNKQVSLACTLEDQGVCRGGLYPALDYHGQPYEPPREQTHWIWRGCHGPCASRWVPPSAAALRKSFAVLFISLYQVILGTPSHLRIMENDDYLSISRLIYACKPSGAKLNSKL</sequence>
<evidence type="ECO:0000313" key="4">
    <source>
        <dbReference type="EMBL" id="KAK1933616.1"/>
    </source>
</evidence>
<dbReference type="InterPro" id="IPR033121">
    <property type="entry name" value="PEPTIDASE_A1"/>
</dbReference>
<keyword evidence="5" id="KW-1185">Reference proteome</keyword>
<dbReference type="GO" id="GO:0006508">
    <property type="term" value="P:proteolysis"/>
    <property type="evidence" value="ECO:0007669"/>
    <property type="project" value="UniProtKB-KW"/>
</dbReference>
<dbReference type="PANTHER" id="PTHR47966:SF74">
    <property type="entry name" value="AGR407CP"/>
    <property type="match status" value="1"/>
</dbReference>
<dbReference type="CDD" id="cd05471">
    <property type="entry name" value="pepsin_like"/>
    <property type="match status" value="1"/>
</dbReference>
<dbReference type="AlphaFoldDB" id="A0AAD9G886"/>
<dbReference type="SUPFAM" id="SSF50630">
    <property type="entry name" value="Acid proteases"/>
    <property type="match status" value="1"/>
</dbReference>
<dbReference type="PANTHER" id="PTHR47966">
    <property type="entry name" value="BETA-SITE APP-CLEAVING ENZYME, ISOFORM A-RELATED"/>
    <property type="match status" value="1"/>
</dbReference>
<dbReference type="InterPro" id="IPR001969">
    <property type="entry name" value="Aspartic_peptidase_AS"/>
</dbReference>